<sequence>MHQILLTAAAVCALTSSVALADDKDKDKGPSNGNGYANGWYKNGKADGGGGSYTPGGGGGNKGAPGPLAGAGLPFLLLAGGYALVRRYRSHKPAE</sequence>
<dbReference type="EMBL" id="JAIRBM010000023">
    <property type="protein sequence ID" value="MBZ6078820.1"/>
    <property type="molecule type" value="Genomic_DNA"/>
</dbReference>
<name>A0ABS7VUM6_9HYPH</name>
<evidence type="ECO:0000313" key="3">
    <source>
        <dbReference type="EMBL" id="MBZ6078820.1"/>
    </source>
</evidence>
<keyword evidence="1" id="KW-0812">Transmembrane</keyword>
<dbReference type="Proteomes" id="UP000704176">
    <property type="component" value="Unassembled WGS sequence"/>
</dbReference>
<dbReference type="RefSeq" id="WP_224315572.1">
    <property type="nucleotide sequence ID" value="NZ_JAIRBM010000023.1"/>
</dbReference>
<evidence type="ECO:0000256" key="1">
    <source>
        <dbReference type="SAM" id="Phobius"/>
    </source>
</evidence>
<keyword evidence="1" id="KW-1133">Transmembrane helix</keyword>
<evidence type="ECO:0000313" key="4">
    <source>
        <dbReference type="Proteomes" id="UP000704176"/>
    </source>
</evidence>
<protein>
    <submittedName>
        <fullName evidence="3">Uncharacterized protein</fullName>
    </submittedName>
</protein>
<feature type="transmembrane region" description="Helical" evidence="1">
    <location>
        <begin position="68"/>
        <end position="85"/>
    </location>
</feature>
<gene>
    <name evidence="3" type="ORF">K9B37_21405</name>
</gene>
<feature type="chain" id="PRO_5047527931" evidence="2">
    <location>
        <begin position="22"/>
        <end position="95"/>
    </location>
</feature>
<keyword evidence="2" id="KW-0732">Signal</keyword>
<comment type="caution">
    <text evidence="3">The sequence shown here is derived from an EMBL/GenBank/DDBJ whole genome shotgun (WGS) entry which is preliminary data.</text>
</comment>
<feature type="signal peptide" evidence="2">
    <location>
        <begin position="1"/>
        <end position="21"/>
    </location>
</feature>
<organism evidence="3 4">
    <name type="scientific">Microvirga puerhi</name>
    <dbReference type="NCBI Taxonomy" id="2876078"/>
    <lineage>
        <taxon>Bacteria</taxon>
        <taxon>Pseudomonadati</taxon>
        <taxon>Pseudomonadota</taxon>
        <taxon>Alphaproteobacteria</taxon>
        <taxon>Hyphomicrobiales</taxon>
        <taxon>Methylobacteriaceae</taxon>
        <taxon>Microvirga</taxon>
    </lineage>
</organism>
<reference evidence="3 4" key="1">
    <citation type="submission" date="2021-09" db="EMBL/GenBank/DDBJ databases">
        <title>The complete genome sequence of a new microorganism.</title>
        <authorList>
            <person name="Zi Z."/>
        </authorList>
    </citation>
    <scope>NUCLEOTIDE SEQUENCE [LARGE SCALE GENOMIC DNA]</scope>
    <source>
        <strain evidence="3 4">WGZ8</strain>
    </source>
</reference>
<evidence type="ECO:0000256" key="2">
    <source>
        <dbReference type="SAM" id="SignalP"/>
    </source>
</evidence>
<keyword evidence="4" id="KW-1185">Reference proteome</keyword>
<proteinExistence type="predicted"/>
<keyword evidence="1" id="KW-0472">Membrane</keyword>
<accession>A0ABS7VUM6</accession>